<dbReference type="InterPro" id="IPR000182">
    <property type="entry name" value="GNAT_dom"/>
</dbReference>
<accession>A0A4Y7Q6R2</accession>
<dbReference type="Gene3D" id="3.40.630.30">
    <property type="match status" value="1"/>
</dbReference>
<proteinExistence type="predicted"/>
<dbReference type="VEuPathDB" id="FungiDB:BD410DRAFT_839321"/>
<name>A0A4Y7Q6R2_9AGAM</name>
<dbReference type="Pfam" id="PF00583">
    <property type="entry name" value="Acetyltransf_1"/>
    <property type="match status" value="1"/>
</dbReference>
<dbReference type="OrthoDB" id="10264707at2759"/>
<dbReference type="Proteomes" id="UP000294933">
    <property type="component" value="Unassembled WGS sequence"/>
</dbReference>
<evidence type="ECO:0000313" key="3">
    <source>
        <dbReference type="Proteomes" id="UP000294933"/>
    </source>
</evidence>
<feature type="domain" description="N-acetyltransferase" evidence="1">
    <location>
        <begin position="93"/>
        <end position="262"/>
    </location>
</feature>
<gene>
    <name evidence="2" type="ORF">BD410DRAFT_839321</name>
</gene>
<dbReference type="GO" id="GO:0005634">
    <property type="term" value="C:nucleus"/>
    <property type="evidence" value="ECO:0007669"/>
    <property type="project" value="TreeGrafter"/>
</dbReference>
<reference evidence="2 3" key="1">
    <citation type="submission" date="2018-06" db="EMBL/GenBank/DDBJ databases">
        <title>A transcriptomic atlas of mushroom development highlights an independent origin of complex multicellularity.</title>
        <authorList>
            <consortium name="DOE Joint Genome Institute"/>
            <person name="Krizsan K."/>
            <person name="Almasi E."/>
            <person name="Merenyi Z."/>
            <person name="Sahu N."/>
            <person name="Viragh M."/>
            <person name="Koszo T."/>
            <person name="Mondo S."/>
            <person name="Kiss B."/>
            <person name="Balint B."/>
            <person name="Kues U."/>
            <person name="Barry K."/>
            <person name="Hegedus J.C."/>
            <person name="Henrissat B."/>
            <person name="Johnson J."/>
            <person name="Lipzen A."/>
            <person name="Ohm R."/>
            <person name="Nagy I."/>
            <person name="Pangilinan J."/>
            <person name="Yan J."/>
            <person name="Xiong Y."/>
            <person name="Grigoriev I.V."/>
            <person name="Hibbett D.S."/>
            <person name="Nagy L.G."/>
        </authorList>
    </citation>
    <scope>NUCLEOTIDE SEQUENCE [LARGE SCALE GENOMIC DNA]</scope>
    <source>
        <strain evidence="2 3">SZMC22713</strain>
    </source>
</reference>
<dbReference type="AlphaFoldDB" id="A0A4Y7Q6R2"/>
<evidence type="ECO:0000313" key="2">
    <source>
        <dbReference type="EMBL" id="TDL23016.1"/>
    </source>
</evidence>
<dbReference type="EMBL" id="ML170172">
    <property type="protein sequence ID" value="TDL23016.1"/>
    <property type="molecule type" value="Genomic_DNA"/>
</dbReference>
<sequence length="267" mass="29661">MSSTAYNSPVDIATTLQTTLWHLPLKSSTSEFATSAPTFITIHHLRLDTARKFPGLLDSLYKEFTSDVASGRSLFDTQTASHDMFEAYFFAESLFLGIAHNSIVFHWQGDERSVEGMLMGVAAVSVEDARASRPWEECLAGFYSVRPNFPGRSSHIAGAAIIISTKHRQQGIGHVLARSMLYYAPRLGYSAGLANLVFANNPASIRLWESLHCTKIARIPRVGRFSRADGQGDEYVDGFMFYKEFSESRKDSPWASMSKRALTKASL</sequence>
<dbReference type="PANTHER" id="PTHR43138:SF1">
    <property type="entry name" value="N-ACETYLTRANSFERASE ACA1"/>
    <property type="match status" value="1"/>
</dbReference>
<dbReference type="PROSITE" id="PS51186">
    <property type="entry name" value="GNAT"/>
    <property type="match status" value="1"/>
</dbReference>
<organism evidence="2 3">
    <name type="scientific">Rickenella mellea</name>
    <dbReference type="NCBI Taxonomy" id="50990"/>
    <lineage>
        <taxon>Eukaryota</taxon>
        <taxon>Fungi</taxon>
        <taxon>Dikarya</taxon>
        <taxon>Basidiomycota</taxon>
        <taxon>Agaricomycotina</taxon>
        <taxon>Agaricomycetes</taxon>
        <taxon>Hymenochaetales</taxon>
        <taxon>Rickenellaceae</taxon>
        <taxon>Rickenella</taxon>
    </lineage>
</organism>
<evidence type="ECO:0000259" key="1">
    <source>
        <dbReference type="PROSITE" id="PS51186"/>
    </source>
</evidence>
<dbReference type="PANTHER" id="PTHR43138">
    <property type="entry name" value="ACETYLTRANSFERASE, GNAT FAMILY"/>
    <property type="match status" value="1"/>
</dbReference>
<dbReference type="GO" id="GO:0016747">
    <property type="term" value="F:acyltransferase activity, transferring groups other than amino-acyl groups"/>
    <property type="evidence" value="ECO:0007669"/>
    <property type="project" value="InterPro"/>
</dbReference>
<protein>
    <recommendedName>
        <fullName evidence="1">N-acetyltransferase domain-containing protein</fullName>
    </recommendedName>
</protein>
<dbReference type="InterPro" id="IPR052742">
    <property type="entry name" value="Mito_N-acetyltransferase"/>
</dbReference>
<dbReference type="SUPFAM" id="SSF55729">
    <property type="entry name" value="Acyl-CoA N-acyltransferases (Nat)"/>
    <property type="match status" value="1"/>
</dbReference>
<keyword evidence="3" id="KW-1185">Reference proteome</keyword>
<dbReference type="InterPro" id="IPR016181">
    <property type="entry name" value="Acyl_CoA_acyltransferase"/>
</dbReference>
<dbReference type="STRING" id="50990.A0A4Y7Q6R2"/>